<comment type="caution">
    <text evidence="16">The sequence shown here is derived from an EMBL/GenBank/DDBJ whole genome shotgun (WGS) entry which is preliminary data.</text>
</comment>
<evidence type="ECO:0000256" key="11">
    <source>
        <dbReference type="ARBA" id="ARBA00023306"/>
    </source>
</evidence>
<dbReference type="PANTHER" id="PTHR32017:SF3">
    <property type="entry name" value="SPINDLE AND KINETOCHORE-ASSOCIATED PROTEIN 2"/>
    <property type="match status" value="1"/>
</dbReference>
<protein>
    <recommendedName>
        <fullName evidence="13">Protein FAM33A</fullName>
    </recommendedName>
</protein>
<evidence type="ECO:0000313" key="17">
    <source>
        <dbReference type="Proteomes" id="UP000245119"/>
    </source>
</evidence>
<dbReference type="Gene3D" id="6.10.250.1380">
    <property type="match status" value="1"/>
</dbReference>
<dbReference type="STRING" id="400727.A0A2T7PE97"/>
<dbReference type="Pfam" id="PF16740">
    <property type="entry name" value="SKA2"/>
    <property type="match status" value="1"/>
</dbReference>
<evidence type="ECO:0000256" key="5">
    <source>
        <dbReference type="ARBA" id="ARBA00022490"/>
    </source>
</evidence>
<keyword evidence="11" id="KW-0131">Cell cycle</keyword>
<dbReference type="Proteomes" id="UP000245119">
    <property type="component" value="Linkage Group LG4"/>
</dbReference>
<reference evidence="16 17" key="1">
    <citation type="submission" date="2018-04" db="EMBL/GenBank/DDBJ databases">
        <title>The genome of golden apple snail Pomacea canaliculata provides insight into stress tolerance and invasive adaptation.</title>
        <authorList>
            <person name="Liu C."/>
            <person name="Liu B."/>
            <person name="Ren Y."/>
            <person name="Zhang Y."/>
            <person name="Wang H."/>
            <person name="Li S."/>
            <person name="Jiang F."/>
            <person name="Yin L."/>
            <person name="Zhang G."/>
            <person name="Qian W."/>
            <person name="Fan W."/>
        </authorList>
    </citation>
    <scope>NUCLEOTIDE SEQUENCE [LARGE SCALE GENOMIC DNA]</scope>
    <source>
        <strain evidence="16">SZHN2017</strain>
        <tissue evidence="16">Muscle</tissue>
    </source>
</reference>
<evidence type="ECO:0000313" key="16">
    <source>
        <dbReference type="EMBL" id="PVD31736.1"/>
    </source>
</evidence>
<keyword evidence="7" id="KW-0493">Microtubule</keyword>
<evidence type="ECO:0000256" key="4">
    <source>
        <dbReference type="ARBA" id="ARBA00022454"/>
    </source>
</evidence>
<dbReference type="GO" id="GO:0008017">
    <property type="term" value="F:microtubule binding"/>
    <property type="evidence" value="ECO:0007669"/>
    <property type="project" value="InterPro"/>
</dbReference>
<gene>
    <name evidence="16" type="ORF">C0Q70_07154</name>
</gene>
<name>A0A2T7PE97_POMCA</name>
<evidence type="ECO:0000256" key="10">
    <source>
        <dbReference type="ARBA" id="ARBA00023212"/>
    </source>
</evidence>
<evidence type="ECO:0000256" key="14">
    <source>
        <dbReference type="SAM" id="MobiDB-lite"/>
    </source>
</evidence>
<feature type="region of interest" description="Disordered" evidence="14">
    <location>
        <begin position="124"/>
        <end position="145"/>
    </location>
</feature>
<keyword evidence="8" id="KW-0498">Mitosis</keyword>
<keyword evidence="9" id="KW-0995">Kinetochore</keyword>
<keyword evidence="5" id="KW-0963">Cytoplasm</keyword>
<feature type="domain" description="Ska2 N-terminal" evidence="15">
    <location>
        <begin position="4"/>
        <end position="98"/>
    </location>
</feature>
<keyword evidence="10" id="KW-0206">Cytoskeleton</keyword>
<evidence type="ECO:0000256" key="9">
    <source>
        <dbReference type="ARBA" id="ARBA00022838"/>
    </source>
</evidence>
<keyword evidence="4" id="KW-0158">Chromosome</keyword>
<evidence type="ECO:0000256" key="12">
    <source>
        <dbReference type="ARBA" id="ARBA00023328"/>
    </source>
</evidence>
<evidence type="ECO:0000259" key="15">
    <source>
        <dbReference type="Pfam" id="PF16740"/>
    </source>
</evidence>
<keyword evidence="6" id="KW-0132">Cell division</keyword>
<evidence type="ECO:0000256" key="7">
    <source>
        <dbReference type="ARBA" id="ARBA00022701"/>
    </source>
</evidence>
<dbReference type="GO" id="GO:0005876">
    <property type="term" value="C:spindle microtubule"/>
    <property type="evidence" value="ECO:0007669"/>
    <property type="project" value="InterPro"/>
</dbReference>
<accession>A0A2T7PE97</accession>
<evidence type="ECO:0000256" key="8">
    <source>
        <dbReference type="ARBA" id="ARBA00022776"/>
    </source>
</evidence>
<dbReference type="AlphaFoldDB" id="A0A2T7PE97"/>
<dbReference type="GO" id="GO:0000278">
    <property type="term" value="P:mitotic cell cycle"/>
    <property type="evidence" value="ECO:0007669"/>
    <property type="project" value="TreeGrafter"/>
</dbReference>
<dbReference type="InterPro" id="IPR042091">
    <property type="entry name" value="Ska2_N"/>
</dbReference>
<evidence type="ECO:0000256" key="2">
    <source>
        <dbReference type="ARBA" id="ARBA00004629"/>
    </source>
</evidence>
<evidence type="ECO:0000256" key="13">
    <source>
        <dbReference type="ARBA" id="ARBA00029651"/>
    </source>
</evidence>
<dbReference type="EMBL" id="PZQS01000004">
    <property type="protein sequence ID" value="PVD31736.1"/>
    <property type="molecule type" value="Genomic_DNA"/>
</dbReference>
<sequence>MEAAAGLLEAQFQKAESDLNYLSRKLELRCQNYAEGDCRKNPMELLQKLKTVKDQYKSLVQEAAEIQKAQAEAMDYFRIQLPIVMQLLQEMQAQTQMQGGEGTRAKIEELQNLLGAELPSAAFQPQSGKLTPVDKMPTSPSNHTSISCVQEADQEKCEDSCDKNEVDNNPVKEDPVVLQAMMRASSKGFVEVSLEEFESVSELVRGRVKLVDVNSTYRTLWKHFKEGNNSALLSVADMHKMGLRVSGATGKAKLKVLRSLKLITISSKEEVKLV</sequence>
<evidence type="ECO:0000256" key="3">
    <source>
        <dbReference type="ARBA" id="ARBA00010684"/>
    </source>
</evidence>
<comment type="similarity">
    <text evidence="3">Belongs to the SKA2 family.</text>
</comment>
<keyword evidence="12" id="KW-0137">Centromere</keyword>
<dbReference type="InterPro" id="IPR026762">
    <property type="entry name" value="Ska2"/>
</dbReference>
<dbReference type="OrthoDB" id="193920at2759"/>
<dbReference type="GO" id="GO:0051301">
    <property type="term" value="P:cell division"/>
    <property type="evidence" value="ECO:0007669"/>
    <property type="project" value="UniProtKB-KW"/>
</dbReference>
<dbReference type="PANTHER" id="PTHR32017">
    <property type="entry name" value="SPINDLE AND KINETOCHORE-ASSOCIATED PROTEIN 2"/>
    <property type="match status" value="1"/>
</dbReference>
<dbReference type="GO" id="GO:0000940">
    <property type="term" value="C:outer kinetochore"/>
    <property type="evidence" value="ECO:0007669"/>
    <property type="project" value="InterPro"/>
</dbReference>
<dbReference type="Pfam" id="PF11362">
    <property type="entry name" value="DUF3161"/>
    <property type="match status" value="1"/>
</dbReference>
<proteinExistence type="inferred from homology"/>
<evidence type="ECO:0000256" key="6">
    <source>
        <dbReference type="ARBA" id="ARBA00022618"/>
    </source>
</evidence>
<comment type="subcellular location">
    <subcellularLocation>
        <location evidence="2">Chromosome</location>
        <location evidence="2">Centromere</location>
        <location evidence="2">Kinetochore</location>
    </subcellularLocation>
    <subcellularLocation>
        <location evidence="1">Cytoplasm</location>
        <location evidence="1">Cytoskeleton</location>
        <location evidence="1">Spindle</location>
    </subcellularLocation>
</comment>
<dbReference type="GO" id="GO:0007059">
    <property type="term" value="P:chromosome segregation"/>
    <property type="evidence" value="ECO:0007669"/>
    <property type="project" value="InterPro"/>
</dbReference>
<evidence type="ECO:0000256" key="1">
    <source>
        <dbReference type="ARBA" id="ARBA00004186"/>
    </source>
</evidence>
<dbReference type="OMA" id="AMFQKAD"/>
<keyword evidence="17" id="KW-1185">Reference proteome</keyword>
<organism evidence="16 17">
    <name type="scientific">Pomacea canaliculata</name>
    <name type="common">Golden apple snail</name>
    <dbReference type="NCBI Taxonomy" id="400727"/>
    <lineage>
        <taxon>Eukaryota</taxon>
        <taxon>Metazoa</taxon>
        <taxon>Spiralia</taxon>
        <taxon>Lophotrochozoa</taxon>
        <taxon>Mollusca</taxon>
        <taxon>Gastropoda</taxon>
        <taxon>Caenogastropoda</taxon>
        <taxon>Architaenioglossa</taxon>
        <taxon>Ampullarioidea</taxon>
        <taxon>Ampullariidae</taxon>
        <taxon>Pomacea</taxon>
    </lineage>
</organism>